<proteinExistence type="predicted"/>
<evidence type="ECO:0000313" key="1">
    <source>
        <dbReference type="EMBL" id="MBB3045743.1"/>
    </source>
</evidence>
<name>A0A7W4W1H6_9ACTN</name>
<protein>
    <submittedName>
        <fullName evidence="1">Sulfite reductase beta subunit-like hemoprotein</fullName>
    </submittedName>
</protein>
<evidence type="ECO:0000313" key="2">
    <source>
        <dbReference type="Proteomes" id="UP000589626"/>
    </source>
</evidence>
<reference evidence="1 2" key="1">
    <citation type="submission" date="2020-08" db="EMBL/GenBank/DDBJ databases">
        <title>Sequencing the genomes of 1000 actinobacteria strains.</title>
        <authorList>
            <person name="Klenk H.-P."/>
        </authorList>
    </citation>
    <scope>NUCLEOTIDE SEQUENCE [LARGE SCALE GENOMIC DNA]</scope>
    <source>
        <strain evidence="1 2">DSM 105498</strain>
    </source>
</reference>
<comment type="caution">
    <text evidence="1">The sequence shown here is derived from an EMBL/GenBank/DDBJ whole genome shotgun (WGS) entry which is preliminary data.</text>
</comment>
<keyword evidence="2" id="KW-1185">Reference proteome</keyword>
<dbReference type="AlphaFoldDB" id="A0A7W4W1H6"/>
<dbReference type="RefSeq" id="WP_183595691.1">
    <property type="nucleotide sequence ID" value="NZ_JACHWR010000021.1"/>
</dbReference>
<dbReference type="Proteomes" id="UP000589626">
    <property type="component" value="Unassembled WGS sequence"/>
</dbReference>
<sequence length="101" mass="11030">MTEQTQPEPTGTVISERDQRRIVAAMMAMPYAASSRVPKPWTAMGEAVTADAVVAFLDGLAEVLTEVGTENDQHRRRLFSLEADVEAFRRLIGTAPAEVTP</sequence>
<dbReference type="EMBL" id="JACHWR010000021">
    <property type="protein sequence ID" value="MBB3045743.1"/>
    <property type="molecule type" value="Genomic_DNA"/>
</dbReference>
<accession>A0A7W4W1H6</accession>
<gene>
    <name evidence="1" type="ORF">FHU40_005603</name>
</gene>
<organism evidence="1 2">
    <name type="scientific">Nocardioides soli</name>
    <dbReference type="NCBI Taxonomy" id="1036020"/>
    <lineage>
        <taxon>Bacteria</taxon>
        <taxon>Bacillati</taxon>
        <taxon>Actinomycetota</taxon>
        <taxon>Actinomycetes</taxon>
        <taxon>Propionibacteriales</taxon>
        <taxon>Nocardioidaceae</taxon>
        <taxon>Nocardioides</taxon>
    </lineage>
</organism>